<dbReference type="EMBL" id="MN739208">
    <property type="protein sequence ID" value="QHS93691.1"/>
    <property type="molecule type" value="Genomic_DNA"/>
</dbReference>
<dbReference type="AlphaFoldDB" id="A0A6C0BPI7"/>
<reference evidence="1" key="1">
    <citation type="journal article" date="2020" name="Nature">
        <title>Giant virus diversity and host interactions through global metagenomics.</title>
        <authorList>
            <person name="Schulz F."/>
            <person name="Roux S."/>
            <person name="Paez-Espino D."/>
            <person name="Jungbluth S."/>
            <person name="Walsh D.A."/>
            <person name="Denef V.J."/>
            <person name="McMahon K.D."/>
            <person name="Konstantinidis K.T."/>
            <person name="Eloe-Fadrosh E.A."/>
            <person name="Kyrpides N.C."/>
            <person name="Woyke T."/>
        </authorList>
    </citation>
    <scope>NUCLEOTIDE SEQUENCE</scope>
    <source>
        <strain evidence="1">GVMAG-M-3300018080-19</strain>
    </source>
</reference>
<protein>
    <submittedName>
        <fullName evidence="1">Uncharacterized protein</fullName>
    </submittedName>
</protein>
<name>A0A6C0BPI7_9ZZZZ</name>
<accession>A0A6C0BPI7</accession>
<proteinExistence type="predicted"/>
<organism evidence="1">
    <name type="scientific">viral metagenome</name>
    <dbReference type="NCBI Taxonomy" id="1070528"/>
    <lineage>
        <taxon>unclassified sequences</taxon>
        <taxon>metagenomes</taxon>
        <taxon>organismal metagenomes</taxon>
    </lineage>
</organism>
<sequence>MTTFYEFFGEELATMMDRRFQVICCADVCVCVCVCV</sequence>
<evidence type="ECO:0000313" key="1">
    <source>
        <dbReference type="EMBL" id="QHS93691.1"/>
    </source>
</evidence>